<evidence type="ECO:0000256" key="2">
    <source>
        <dbReference type="ARBA" id="ARBA00001946"/>
    </source>
</evidence>
<keyword evidence="5 9" id="KW-0963">Cytoplasm</keyword>
<evidence type="ECO:0000313" key="11">
    <source>
        <dbReference type="EMBL" id="CCG06749.1"/>
    </source>
</evidence>
<dbReference type="GO" id="GO:0000166">
    <property type="term" value="F:nucleotide binding"/>
    <property type="evidence" value="ECO:0007669"/>
    <property type="project" value="UniProtKB-KW"/>
</dbReference>
<comment type="cofactor">
    <cofactor evidence="2">
        <name>Mg(2+)</name>
        <dbReference type="ChEBI" id="CHEBI:18420"/>
    </cofactor>
</comment>
<protein>
    <recommendedName>
        <fullName evidence="9">5'-nucleotidase SurE</fullName>
        <ecNumber evidence="9">3.1.3.5</ecNumber>
    </recommendedName>
    <alternativeName>
        <fullName evidence="9">Nucleoside 5'-monophosphate phosphohydrolase</fullName>
    </alternativeName>
</protein>
<keyword evidence="12" id="KW-1185">Reference proteome</keyword>
<dbReference type="InterPro" id="IPR030048">
    <property type="entry name" value="SurE"/>
</dbReference>
<proteinExistence type="inferred from homology"/>
<name>H6SII3_PARPM</name>
<dbReference type="GO" id="GO:0008253">
    <property type="term" value="F:5'-nucleotidase activity"/>
    <property type="evidence" value="ECO:0007669"/>
    <property type="project" value="UniProtKB-UniRule"/>
</dbReference>
<dbReference type="AlphaFoldDB" id="H6SII3"/>
<dbReference type="EMBL" id="HE663493">
    <property type="protein sequence ID" value="CCG06749.1"/>
    <property type="molecule type" value="Genomic_DNA"/>
</dbReference>
<gene>
    <name evidence="9 11" type="primary">surE</name>
    <name evidence="11" type="ORF">RSPPHO_00123</name>
</gene>
<dbReference type="HOGENOM" id="CLU_045192_1_2_5"/>
<evidence type="ECO:0000256" key="3">
    <source>
        <dbReference type="ARBA" id="ARBA00004496"/>
    </source>
</evidence>
<dbReference type="PANTHER" id="PTHR30457:SF12">
    <property type="entry name" value="5'_3'-NUCLEOTIDASE SURE"/>
    <property type="match status" value="1"/>
</dbReference>
<comment type="subcellular location">
    <subcellularLocation>
        <location evidence="3 9">Cytoplasm</location>
    </subcellularLocation>
</comment>
<comment type="cofactor">
    <cofactor evidence="9">
        <name>a divalent metal cation</name>
        <dbReference type="ChEBI" id="CHEBI:60240"/>
    </cofactor>
    <text evidence="9">Binds 1 divalent metal cation per subunit.</text>
</comment>
<dbReference type="Pfam" id="PF01975">
    <property type="entry name" value="SurE"/>
    <property type="match status" value="1"/>
</dbReference>
<comment type="similarity">
    <text evidence="4 9">Belongs to the SurE nucleotidase family.</text>
</comment>
<evidence type="ECO:0000256" key="6">
    <source>
        <dbReference type="ARBA" id="ARBA00022723"/>
    </source>
</evidence>
<dbReference type="NCBIfam" id="NF001490">
    <property type="entry name" value="PRK00346.1-4"/>
    <property type="match status" value="1"/>
</dbReference>
<dbReference type="SUPFAM" id="SSF64167">
    <property type="entry name" value="SurE-like"/>
    <property type="match status" value="1"/>
</dbReference>
<dbReference type="EC" id="3.1.3.5" evidence="9"/>
<dbReference type="PATRIC" id="fig|1150469.3.peg.168"/>
<reference evidence="11 12" key="1">
    <citation type="submission" date="2012-02" db="EMBL/GenBank/DDBJ databases">
        <title>Shotgun genome sequence of Phaeospirillum photometricum DSM 122.</title>
        <authorList>
            <person name="Duquesne K."/>
            <person name="Sturgis J."/>
        </authorList>
    </citation>
    <scope>NUCLEOTIDE SEQUENCE [LARGE SCALE GENOMIC DNA]</scope>
    <source>
        <strain evidence="12">DSM122</strain>
    </source>
</reference>
<feature type="binding site" evidence="9">
    <location>
        <position position="95"/>
    </location>
    <ligand>
        <name>a divalent metal cation</name>
        <dbReference type="ChEBI" id="CHEBI:60240"/>
    </ligand>
</feature>
<dbReference type="GO" id="GO:0004309">
    <property type="term" value="F:exopolyphosphatase activity"/>
    <property type="evidence" value="ECO:0007669"/>
    <property type="project" value="TreeGrafter"/>
</dbReference>
<feature type="domain" description="Survival protein SurE-like phosphatase/nucleotidase" evidence="10">
    <location>
        <begin position="89"/>
        <end position="272"/>
    </location>
</feature>
<sequence length="335" mass="35950">MLQHRRFPGPAYECPLQGRGREGHPVCPHPQWLRVGRGPHLGRGARKLSERRWLGERASGFAALYGWSGTDRELTMAFAPLTDLSAARILVSNDDGVDAEGLALLAEVARTLSEDVWVVAPERERSGAAHALTLHEPLRVQQRDARTFAVSGTPTDCVLVAVNHLMKDKAPDLVLSGVNRGANLGEDVHYSGTVAAALEGTLLGLRAIALSQVIEGALADPYAVARARAGALIRQACARPWGRNVLLNINFPACAPEAVTGVELTRQGKRKIGDDIQERFDPRGRSYLWIGPQRSEDRFAAGTDLEASCRGAITVTPIGIDMTDVPTLAALAGGV</sequence>
<evidence type="ECO:0000256" key="5">
    <source>
        <dbReference type="ARBA" id="ARBA00022490"/>
    </source>
</evidence>
<dbReference type="GO" id="GO:0046872">
    <property type="term" value="F:metal ion binding"/>
    <property type="evidence" value="ECO:0007669"/>
    <property type="project" value="UniProtKB-UniRule"/>
</dbReference>
<organism evidence="11 12">
    <name type="scientific">Pararhodospirillum photometricum DSM 122</name>
    <dbReference type="NCBI Taxonomy" id="1150469"/>
    <lineage>
        <taxon>Bacteria</taxon>
        <taxon>Pseudomonadati</taxon>
        <taxon>Pseudomonadota</taxon>
        <taxon>Alphaproteobacteria</taxon>
        <taxon>Rhodospirillales</taxon>
        <taxon>Rhodospirillaceae</taxon>
        <taxon>Pararhodospirillum</taxon>
    </lineage>
</organism>
<accession>H6SII3</accession>
<dbReference type="PANTHER" id="PTHR30457">
    <property type="entry name" value="5'-NUCLEOTIDASE SURE"/>
    <property type="match status" value="1"/>
</dbReference>
<dbReference type="KEGG" id="rpm:RSPPHO_00123"/>
<dbReference type="GO" id="GO:0008254">
    <property type="term" value="F:3'-nucleotidase activity"/>
    <property type="evidence" value="ECO:0007669"/>
    <property type="project" value="TreeGrafter"/>
</dbReference>
<evidence type="ECO:0000256" key="1">
    <source>
        <dbReference type="ARBA" id="ARBA00000815"/>
    </source>
</evidence>
<evidence type="ECO:0000256" key="4">
    <source>
        <dbReference type="ARBA" id="ARBA00011062"/>
    </source>
</evidence>
<feature type="binding site" evidence="9">
    <location>
        <position position="179"/>
    </location>
    <ligand>
        <name>a divalent metal cation</name>
        <dbReference type="ChEBI" id="CHEBI:60240"/>
    </ligand>
</feature>
<evidence type="ECO:0000256" key="7">
    <source>
        <dbReference type="ARBA" id="ARBA00022741"/>
    </source>
</evidence>
<dbReference type="Proteomes" id="UP000033220">
    <property type="component" value="Chromosome DSM 122"/>
</dbReference>
<dbReference type="eggNOG" id="COG0496">
    <property type="taxonomic scope" value="Bacteria"/>
</dbReference>
<evidence type="ECO:0000313" key="12">
    <source>
        <dbReference type="Proteomes" id="UP000033220"/>
    </source>
</evidence>
<dbReference type="Gene3D" id="3.40.1210.10">
    <property type="entry name" value="Survival protein SurE-like phosphatase/nucleotidase"/>
    <property type="match status" value="1"/>
</dbReference>
<dbReference type="STRING" id="1150469.RSPPHO_00123"/>
<keyword evidence="8 9" id="KW-0378">Hydrolase</keyword>
<keyword evidence="7 9" id="KW-0547">Nucleotide-binding</keyword>
<evidence type="ECO:0000256" key="8">
    <source>
        <dbReference type="ARBA" id="ARBA00022801"/>
    </source>
</evidence>
<feature type="binding site" evidence="9">
    <location>
        <position position="94"/>
    </location>
    <ligand>
        <name>a divalent metal cation</name>
        <dbReference type="ChEBI" id="CHEBI:60240"/>
    </ligand>
</feature>
<keyword evidence="6 9" id="KW-0479">Metal-binding</keyword>
<comment type="function">
    <text evidence="9">Nucleotidase that shows phosphatase activity on nucleoside 5'-monophosphates.</text>
</comment>
<feature type="binding site" evidence="9">
    <location>
        <position position="126"/>
    </location>
    <ligand>
        <name>a divalent metal cation</name>
        <dbReference type="ChEBI" id="CHEBI:60240"/>
    </ligand>
</feature>
<dbReference type="HAMAP" id="MF_00060">
    <property type="entry name" value="SurE"/>
    <property type="match status" value="1"/>
</dbReference>
<dbReference type="GO" id="GO:0005737">
    <property type="term" value="C:cytoplasm"/>
    <property type="evidence" value="ECO:0007669"/>
    <property type="project" value="UniProtKB-SubCell"/>
</dbReference>
<dbReference type="InterPro" id="IPR002828">
    <property type="entry name" value="SurE-like_Pase/nucleotidase"/>
</dbReference>
<evidence type="ECO:0000256" key="9">
    <source>
        <dbReference type="HAMAP-Rule" id="MF_00060"/>
    </source>
</evidence>
<dbReference type="InterPro" id="IPR036523">
    <property type="entry name" value="SurE-like_sf"/>
</dbReference>
<comment type="catalytic activity">
    <reaction evidence="1 9">
        <text>a ribonucleoside 5'-phosphate + H2O = a ribonucleoside + phosphate</text>
        <dbReference type="Rhea" id="RHEA:12484"/>
        <dbReference type="ChEBI" id="CHEBI:15377"/>
        <dbReference type="ChEBI" id="CHEBI:18254"/>
        <dbReference type="ChEBI" id="CHEBI:43474"/>
        <dbReference type="ChEBI" id="CHEBI:58043"/>
        <dbReference type="EC" id="3.1.3.5"/>
    </reaction>
</comment>
<dbReference type="NCBIfam" id="TIGR00087">
    <property type="entry name" value="surE"/>
    <property type="match status" value="1"/>
</dbReference>
<evidence type="ECO:0000259" key="10">
    <source>
        <dbReference type="Pfam" id="PF01975"/>
    </source>
</evidence>
<dbReference type="FunFam" id="3.40.1210.10:FF:000001">
    <property type="entry name" value="5'/3'-nucleotidase SurE"/>
    <property type="match status" value="1"/>
</dbReference>